<protein>
    <submittedName>
        <fullName evidence="7">Helix-turn-helix transcriptional regulator</fullName>
    </submittedName>
</protein>
<dbReference type="EMBL" id="CP042305">
    <property type="protein sequence ID" value="QDZ15850.1"/>
    <property type="molecule type" value="Genomic_DNA"/>
</dbReference>
<dbReference type="Pfam" id="PF00440">
    <property type="entry name" value="TetR_N"/>
    <property type="match status" value="1"/>
</dbReference>
<dbReference type="GO" id="GO:0000976">
    <property type="term" value="F:transcription cis-regulatory region binding"/>
    <property type="evidence" value="ECO:0007669"/>
    <property type="project" value="TreeGrafter"/>
</dbReference>
<organism evidence="7 8">
    <name type="scientific">Humibacter ginsenosidimutans</name>
    <dbReference type="NCBI Taxonomy" id="2599293"/>
    <lineage>
        <taxon>Bacteria</taxon>
        <taxon>Bacillati</taxon>
        <taxon>Actinomycetota</taxon>
        <taxon>Actinomycetes</taxon>
        <taxon>Micrococcales</taxon>
        <taxon>Microbacteriaceae</taxon>
        <taxon>Humibacter</taxon>
    </lineage>
</organism>
<evidence type="ECO:0000256" key="5">
    <source>
        <dbReference type="SAM" id="MobiDB-lite"/>
    </source>
</evidence>
<dbReference type="Gene3D" id="1.10.357.10">
    <property type="entry name" value="Tetracycline Repressor, domain 2"/>
    <property type="match status" value="1"/>
</dbReference>
<dbReference type="AlphaFoldDB" id="A0A5B8M8Y2"/>
<dbReference type="SUPFAM" id="SSF46689">
    <property type="entry name" value="Homeodomain-like"/>
    <property type="match status" value="1"/>
</dbReference>
<name>A0A5B8M8Y2_9MICO</name>
<sequence>MSRETFSSSDSSTTSPESDDAAPAREAAAATAPKLRADAARNRGLLLVAARDAFTAADDDAAVSLEGIARAAGVGIGTLYRNFPTREALVEALYRTELDDVVESAHGLLDGRAAFDALRLWLDRYARFVATKQGMMPALRAAWSSRAARMAETRERIEATIGDLLAAGGADGSIRPDADAADTADMLVGVFLAMGDAHDTRRVGRLLDLIMDALRPAASSR</sequence>
<evidence type="ECO:0000256" key="2">
    <source>
        <dbReference type="ARBA" id="ARBA00023125"/>
    </source>
</evidence>
<dbReference type="GO" id="GO:0003700">
    <property type="term" value="F:DNA-binding transcription factor activity"/>
    <property type="evidence" value="ECO:0007669"/>
    <property type="project" value="TreeGrafter"/>
</dbReference>
<dbReference type="KEGG" id="huw:FPZ11_14675"/>
<keyword evidence="3" id="KW-0804">Transcription</keyword>
<evidence type="ECO:0000313" key="7">
    <source>
        <dbReference type="EMBL" id="QDZ15850.1"/>
    </source>
</evidence>
<evidence type="ECO:0000313" key="8">
    <source>
        <dbReference type="Proteomes" id="UP000320216"/>
    </source>
</evidence>
<keyword evidence="1" id="KW-0805">Transcription regulation</keyword>
<proteinExistence type="predicted"/>
<dbReference type="SUPFAM" id="SSF48498">
    <property type="entry name" value="Tetracyclin repressor-like, C-terminal domain"/>
    <property type="match status" value="1"/>
</dbReference>
<dbReference type="InterPro" id="IPR009057">
    <property type="entry name" value="Homeodomain-like_sf"/>
</dbReference>
<dbReference type="OrthoDB" id="3192968at2"/>
<evidence type="ECO:0000256" key="4">
    <source>
        <dbReference type="PROSITE-ProRule" id="PRU00335"/>
    </source>
</evidence>
<feature type="compositionally biased region" description="Low complexity" evidence="5">
    <location>
        <begin position="1"/>
        <end position="16"/>
    </location>
</feature>
<feature type="compositionally biased region" description="Low complexity" evidence="5">
    <location>
        <begin position="24"/>
        <end position="33"/>
    </location>
</feature>
<dbReference type="Proteomes" id="UP000320216">
    <property type="component" value="Chromosome"/>
</dbReference>
<dbReference type="PANTHER" id="PTHR30055:SF234">
    <property type="entry name" value="HTH-TYPE TRANSCRIPTIONAL REGULATOR BETI"/>
    <property type="match status" value="1"/>
</dbReference>
<dbReference type="InterPro" id="IPR036271">
    <property type="entry name" value="Tet_transcr_reg_TetR-rel_C_sf"/>
</dbReference>
<keyword evidence="2 4" id="KW-0238">DNA-binding</keyword>
<dbReference type="Pfam" id="PF21597">
    <property type="entry name" value="TetR_C_43"/>
    <property type="match status" value="1"/>
</dbReference>
<feature type="domain" description="HTH tetR-type" evidence="6">
    <location>
        <begin position="40"/>
        <end position="101"/>
    </location>
</feature>
<dbReference type="PANTHER" id="PTHR30055">
    <property type="entry name" value="HTH-TYPE TRANSCRIPTIONAL REGULATOR RUTR"/>
    <property type="match status" value="1"/>
</dbReference>
<reference evidence="7 8" key="1">
    <citation type="submission" date="2019-07" db="EMBL/GenBank/DDBJ databases">
        <title>Full genome sequence of Humibacter sp. WJ7-1.</title>
        <authorList>
            <person name="Im W.-T."/>
        </authorList>
    </citation>
    <scope>NUCLEOTIDE SEQUENCE [LARGE SCALE GENOMIC DNA]</scope>
    <source>
        <strain evidence="7 8">WJ7-1</strain>
    </source>
</reference>
<evidence type="ECO:0000256" key="1">
    <source>
        <dbReference type="ARBA" id="ARBA00023015"/>
    </source>
</evidence>
<dbReference type="RefSeq" id="WP_146321884.1">
    <property type="nucleotide sequence ID" value="NZ_CP042305.1"/>
</dbReference>
<keyword evidence="8" id="KW-1185">Reference proteome</keyword>
<dbReference type="InterPro" id="IPR049445">
    <property type="entry name" value="TetR_SbtR-like_C"/>
</dbReference>
<evidence type="ECO:0000256" key="3">
    <source>
        <dbReference type="ARBA" id="ARBA00023163"/>
    </source>
</evidence>
<feature type="DNA-binding region" description="H-T-H motif" evidence="4">
    <location>
        <begin position="64"/>
        <end position="83"/>
    </location>
</feature>
<feature type="region of interest" description="Disordered" evidence="5">
    <location>
        <begin position="1"/>
        <end position="33"/>
    </location>
</feature>
<evidence type="ECO:0000259" key="6">
    <source>
        <dbReference type="PROSITE" id="PS50977"/>
    </source>
</evidence>
<gene>
    <name evidence="7" type="ORF">FPZ11_14675</name>
</gene>
<dbReference type="PROSITE" id="PS50977">
    <property type="entry name" value="HTH_TETR_2"/>
    <property type="match status" value="1"/>
</dbReference>
<dbReference type="InterPro" id="IPR001647">
    <property type="entry name" value="HTH_TetR"/>
</dbReference>
<dbReference type="InterPro" id="IPR050109">
    <property type="entry name" value="HTH-type_TetR-like_transc_reg"/>
</dbReference>
<accession>A0A5B8M8Y2</accession>